<sequence length="206" mass="22570">MGVPGRRRDADGCVSLHIARIRRVAEGNLPIITTRSEHWHRHLLGTDHEEGDDGVGRPHSLDARRCVVHLSDETDEATLLNRHGGTGKVGTWSGRRVPEDDLLDGDLRQDLVTQDRHVRSLSQLVRLAGTDGCQERIRERDQLALDSRVMGSLRRRAGVGADRGCHPGSSDYCATKGSMDCGRGAIPLTEQAASRRPGRSRVDGHG</sequence>
<keyword evidence="3" id="KW-1185">Reference proteome</keyword>
<protein>
    <submittedName>
        <fullName evidence="2">Uncharacterized protein</fullName>
    </submittedName>
</protein>
<comment type="caution">
    <text evidence="2">The sequence shown here is derived from an EMBL/GenBank/DDBJ whole genome shotgun (WGS) entry which is preliminary data.</text>
</comment>
<evidence type="ECO:0000256" key="1">
    <source>
        <dbReference type="SAM" id="MobiDB-lite"/>
    </source>
</evidence>
<dbReference type="Proteomes" id="UP000280726">
    <property type="component" value="Unassembled WGS sequence"/>
</dbReference>
<dbReference type="EMBL" id="RKRA01000001">
    <property type="protein sequence ID" value="RPF28261.1"/>
    <property type="molecule type" value="Genomic_DNA"/>
</dbReference>
<reference evidence="2 3" key="1">
    <citation type="submission" date="2018-11" db="EMBL/GenBank/DDBJ databases">
        <title>Sequencing the genomes of 1000 actinobacteria strains.</title>
        <authorList>
            <person name="Klenk H.-P."/>
        </authorList>
    </citation>
    <scope>NUCLEOTIDE SEQUENCE [LARGE SCALE GENOMIC DNA]</scope>
    <source>
        <strain evidence="2 3">DSM 14418</strain>
    </source>
</reference>
<dbReference type="AlphaFoldDB" id="A0A3N5A9D0"/>
<proteinExistence type="predicted"/>
<name>A0A3N5A9D0_9MICO</name>
<accession>A0A3N5A9D0</accession>
<gene>
    <name evidence="2" type="ORF">EDD32_2783</name>
</gene>
<evidence type="ECO:0000313" key="3">
    <source>
        <dbReference type="Proteomes" id="UP000280726"/>
    </source>
</evidence>
<feature type="region of interest" description="Disordered" evidence="1">
    <location>
        <begin position="187"/>
        <end position="206"/>
    </location>
</feature>
<evidence type="ECO:0000313" key="2">
    <source>
        <dbReference type="EMBL" id="RPF28261.1"/>
    </source>
</evidence>
<organism evidence="2 3">
    <name type="scientific">Georgenia muralis</name>
    <dbReference type="NCBI Taxonomy" id="154117"/>
    <lineage>
        <taxon>Bacteria</taxon>
        <taxon>Bacillati</taxon>
        <taxon>Actinomycetota</taxon>
        <taxon>Actinomycetes</taxon>
        <taxon>Micrococcales</taxon>
        <taxon>Bogoriellaceae</taxon>
        <taxon>Georgenia</taxon>
    </lineage>
</organism>